<dbReference type="RefSeq" id="XP_023429914.1">
    <property type="nucleotide sequence ID" value="XM_023576472.1"/>
</dbReference>
<dbReference type="SUPFAM" id="SSF52210">
    <property type="entry name" value="Succinyl-CoA synthetase domains"/>
    <property type="match status" value="1"/>
</dbReference>
<dbReference type="VEuPathDB" id="FungiDB:FFUJ_14528"/>
<dbReference type="GO" id="GO:0006099">
    <property type="term" value="P:tricarboxylic acid cycle"/>
    <property type="evidence" value="ECO:0007669"/>
    <property type="project" value="TreeGrafter"/>
</dbReference>
<keyword evidence="3" id="KW-0436">Ligase</keyword>
<dbReference type="HOGENOM" id="CLU_052104_1_1_1"/>
<gene>
    <name evidence="3" type="ORF">FFUJ_14528</name>
</gene>
<evidence type="ECO:0000259" key="2">
    <source>
        <dbReference type="Pfam" id="PF02629"/>
    </source>
</evidence>
<dbReference type="GO" id="GO:0005739">
    <property type="term" value="C:mitochondrion"/>
    <property type="evidence" value="ECO:0007669"/>
    <property type="project" value="TreeGrafter"/>
</dbReference>
<feature type="domain" description="ATP-citrate synthase/succinyl-CoA ligase C-terminal" evidence="1">
    <location>
        <begin position="88"/>
        <end position="192"/>
    </location>
</feature>
<dbReference type="Gene3D" id="3.40.50.720">
    <property type="entry name" value="NAD(P)-binding Rossmann-like Domain"/>
    <property type="match status" value="1"/>
</dbReference>
<proteinExistence type="predicted"/>
<reference evidence="4" key="1">
    <citation type="journal article" date="2013" name="PLoS Pathog.">
        <title>Deciphering the cryptic genome: genome-wide analyses of the rice pathogen Fusarium fujikuroi reveal complex regulation of secondary metabolism and novel metabolites.</title>
        <authorList>
            <person name="Wiemann P."/>
            <person name="Sieber C.M."/>
            <person name="von Bargen K.W."/>
            <person name="Studt L."/>
            <person name="Niehaus E.M."/>
            <person name="Espino J.J."/>
            <person name="Huss K."/>
            <person name="Michielse C.B."/>
            <person name="Albermann S."/>
            <person name="Wagner D."/>
            <person name="Bergner S.V."/>
            <person name="Connolly L.R."/>
            <person name="Fischer A."/>
            <person name="Reuter G."/>
            <person name="Kleigrewe K."/>
            <person name="Bald T."/>
            <person name="Wingfield B.D."/>
            <person name="Ophir R."/>
            <person name="Freeman S."/>
            <person name="Hippler M."/>
            <person name="Smith K.M."/>
            <person name="Brown D.W."/>
            <person name="Proctor R.H."/>
            <person name="Munsterkotter M."/>
            <person name="Freitag M."/>
            <person name="Humpf H.U."/>
            <person name="Guldener U."/>
            <person name="Tudzynski B."/>
        </authorList>
    </citation>
    <scope>NUCLEOTIDE SEQUENCE [LARGE SCALE GENOMIC DNA]</scope>
    <source>
        <strain evidence="4">CBS 195.34 / IMI 58289 / NRRL A-6831</strain>
    </source>
</reference>
<dbReference type="SUPFAM" id="SSF51735">
    <property type="entry name" value="NAD(P)-binding Rossmann-fold domains"/>
    <property type="match status" value="1"/>
</dbReference>
<evidence type="ECO:0000313" key="4">
    <source>
        <dbReference type="Proteomes" id="UP000016800"/>
    </source>
</evidence>
<evidence type="ECO:0000313" key="3">
    <source>
        <dbReference type="EMBL" id="CCT67833.1"/>
    </source>
</evidence>
<dbReference type="EMBL" id="HF679026">
    <property type="protein sequence ID" value="CCT67833.1"/>
    <property type="molecule type" value="Genomic_DNA"/>
</dbReference>
<dbReference type="PANTHER" id="PTHR11117">
    <property type="entry name" value="SUCCINYL-COA LIGASE SUBUNIT ALPHA"/>
    <property type="match status" value="1"/>
</dbReference>
<dbReference type="GO" id="GO:0009361">
    <property type="term" value="C:succinate-CoA ligase complex (ADP-forming)"/>
    <property type="evidence" value="ECO:0007669"/>
    <property type="project" value="TreeGrafter"/>
</dbReference>
<dbReference type="STRING" id="1279085.S0E5F0"/>
<dbReference type="InterPro" id="IPR003781">
    <property type="entry name" value="CoA-bd"/>
</dbReference>
<sequence length="210" mass="22446">MREVKPDVSAVFVPAKFAAAAILEAIEAEVPLVVSVAEHVPVHDMLRVHEVLRTQSKTRLVGPNCPGIISPNQCRVGIMPYKQLAWDSLVIGMGGDMLPGTTLADGLKLFFDHDETKGIIVIGEIGGEAELEAAELIREHRRTSPRPKPVIAMVAGRTAPEGKAMGHAGALWRDGDVTAEAKTKALEDAGAIIVPHPGVMGERMKELLGM</sequence>
<dbReference type="GeneID" id="35407909"/>
<protein>
    <submittedName>
        <fullName evidence="3">Related to succinate-CoA ligase alpha and beta chain</fullName>
    </submittedName>
</protein>
<name>S0E5F0_GIBF5</name>
<dbReference type="GO" id="GO:0004775">
    <property type="term" value="F:succinate-CoA ligase (ADP-forming) activity"/>
    <property type="evidence" value="ECO:0007669"/>
    <property type="project" value="TreeGrafter"/>
</dbReference>
<organism evidence="3 4">
    <name type="scientific">Gibberella fujikuroi (strain CBS 195.34 / IMI 58289 / NRRL A-6831)</name>
    <name type="common">Bakanae and foot rot disease fungus</name>
    <name type="synonym">Fusarium fujikuroi</name>
    <dbReference type="NCBI Taxonomy" id="1279085"/>
    <lineage>
        <taxon>Eukaryota</taxon>
        <taxon>Fungi</taxon>
        <taxon>Dikarya</taxon>
        <taxon>Ascomycota</taxon>
        <taxon>Pezizomycotina</taxon>
        <taxon>Sordariomycetes</taxon>
        <taxon>Hypocreomycetidae</taxon>
        <taxon>Hypocreales</taxon>
        <taxon>Nectriaceae</taxon>
        <taxon>Fusarium</taxon>
        <taxon>Fusarium fujikuroi species complex</taxon>
    </lineage>
</organism>
<dbReference type="InterPro" id="IPR016102">
    <property type="entry name" value="Succinyl-CoA_synth-like"/>
</dbReference>
<dbReference type="InterPro" id="IPR005811">
    <property type="entry name" value="SUCC_ACL_C"/>
</dbReference>
<dbReference type="InterPro" id="IPR036291">
    <property type="entry name" value="NAD(P)-bd_dom_sf"/>
</dbReference>
<accession>S0E5F0</accession>
<dbReference type="PANTHER" id="PTHR11117:SF6">
    <property type="entry name" value="SYNTHETASE SUBUNIT ALPHA, PUTATIVE (AFU_ORTHOLOGUE AFUA_1G10830)-RELATED"/>
    <property type="match status" value="1"/>
</dbReference>
<feature type="domain" description="CoA-binding" evidence="2">
    <location>
        <begin position="3"/>
        <end position="39"/>
    </location>
</feature>
<dbReference type="Proteomes" id="UP000016800">
    <property type="component" value="Chromosome IV"/>
</dbReference>
<dbReference type="Pfam" id="PF00549">
    <property type="entry name" value="Ligase_CoA"/>
    <property type="match status" value="1"/>
</dbReference>
<dbReference type="AlphaFoldDB" id="S0E5F0"/>
<dbReference type="Gene3D" id="3.40.50.261">
    <property type="entry name" value="Succinyl-CoA synthetase domains"/>
    <property type="match status" value="1"/>
</dbReference>
<evidence type="ECO:0000259" key="1">
    <source>
        <dbReference type="Pfam" id="PF00549"/>
    </source>
</evidence>
<dbReference type="GO" id="GO:0004776">
    <property type="term" value="F:succinate-CoA ligase (GDP-forming) activity"/>
    <property type="evidence" value="ECO:0007669"/>
    <property type="project" value="TreeGrafter"/>
</dbReference>
<keyword evidence="4" id="KW-1185">Reference proteome</keyword>
<dbReference type="Pfam" id="PF02629">
    <property type="entry name" value="CoA_binding"/>
    <property type="match status" value="1"/>
</dbReference>